<evidence type="ECO:0000256" key="3">
    <source>
        <dbReference type="ARBA" id="ARBA00004406"/>
    </source>
</evidence>
<dbReference type="InterPro" id="IPR017972">
    <property type="entry name" value="Cyt_P450_CS"/>
</dbReference>
<evidence type="ECO:0000256" key="13">
    <source>
        <dbReference type="SAM" id="Phobius"/>
    </source>
</evidence>
<dbReference type="InterPro" id="IPR036396">
    <property type="entry name" value="Cyt_P450_sf"/>
</dbReference>
<evidence type="ECO:0000256" key="10">
    <source>
        <dbReference type="ARBA" id="ARBA00023004"/>
    </source>
</evidence>
<reference evidence="14 15" key="1">
    <citation type="journal article" date="2022" name="Allergy">
        <title>Genome assembly and annotation of Periplaneta americana reveal a comprehensive cockroach allergen profile.</title>
        <authorList>
            <person name="Wang L."/>
            <person name="Xiong Q."/>
            <person name="Saelim N."/>
            <person name="Wang L."/>
            <person name="Nong W."/>
            <person name="Wan A.T."/>
            <person name="Shi M."/>
            <person name="Liu X."/>
            <person name="Cao Q."/>
            <person name="Hui J.H.L."/>
            <person name="Sookrung N."/>
            <person name="Leung T.F."/>
            <person name="Tungtrongchitr A."/>
            <person name="Tsui S.K.W."/>
        </authorList>
    </citation>
    <scope>NUCLEOTIDE SEQUENCE [LARGE SCALE GENOMIC DNA]</scope>
    <source>
        <strain evidence="14">PWHHKU_190912</strain>
    </source>
</reference>
<gene>
    <name evidence="14" type="ORF">ANN_25602</name>
</gene>
<sequence length="1324" mass="151805">MFYNKCYFVCKLLNNGFIFFRMLEALQSYYVQLGTISAVILAAIYVYFKVCHSYWQKLGVPTLPTSIPFGNFQNVVFSKKNPFAYITELYNAFEGHKIGGIYRFDKPSLILRDPEVIKQVLVKDFDHFYSRGATVDEKKNPLLGHVGALSGSKWKNLRVKLSPTFTSGKMKIMFGTLVDCGKELQTCLETSAKSGEMLEMKDLLARYSTDIIGSCAFGIQCNSLSNPDAEFRNWGRKIFMPTYKSKLFRLITIVFPSLAKILNVSPFPKDVSDYFMKMVRDTVAYREKNDVKRNDFMQLLIQLKNKTLGVAEEEDIKYNLEDDDLNSNTPFEVTLDVMAAQAFVFFLAGFETSSTTMTFCLYELAVNQDIQERLREEIDSVLEKNDGEITYDSIFEMEYLDKVVNETLRKYPPAQTLTRECTKTTKIRGTNAVMEKGMQIMISIMGLHHDPKYYPDPEKFDPERFSEEEKSKRPHFSYLPFGEGPRICIGMRFGLMQTKVGIISLLSKYEVHPSEKTSIPLVFDSKALVLAPEGGMWLKIVARTDKFSEMRLKLKKAGDSATWSVVTRIQALRIPVDLRDNFHFFRMLEAFQSYYVQLGTISAVILAAIYVYFKICHSYWEKLGVPTLPSSVPFGTFQNMIIFNKSVSAFITELYNAFEGHKVGGIYRLDKPALILRDPEVIKEVFVKKFDHFYSRGMKINERDDPLRAHLFTLSGSKWRNLRVKLSPTFTSGKMKMMFGTLVDCGKEFQTCLETSAKNEEVIEIKELLARYSTDVIASCAFGIQCNSLSNPDAEFRKWGRRIFKPSYKSKFFTIFTNAFPSIFRFLRLSLVPKDVEKYFMGMVKDTVEYREKNDVKRNDFMQLLIQLKNKTLGVAEEEDIKYNLEDDDLKSNTPFEVTLDVIAAQAFVFFLAGFETSSTTMTFCLYELAVNQDIQKRLREEINSVLEKNGGEITYDSIFEMEYLDKIVNGKYETLRKYPPVQTLTRECTKTTKLSGTNAVMKKGMHVMIPVMALHHDPKYYPDPEKFDPERFSEEEKNKRPHFSYLPFGEGPRICIETAGSASVATDDRTVIRENSTIRNFREELRGREYESWKTLSGRGKGIEMYSEVTAANSWIANKRGLSTSEWISSLKMTANLAAVRSVPGRSLDGTRCRHGCPEIETLAHVLGFCEQGLLLRNSRHHLVRSKIAAALRNKGWIVEEEISCLAENGSMRRVDILAYNADTKQGIIVDPTIRFEVECHQSAEVHLEKKSIHEPTVNYFKLNYALIHVEVFGLLIGARGTILAFFEEFRRQFALPTSLMDDIVIIVLKKSCQILINHMVPH</sequence>
<keyword evidence="13" id="KW-0812">Transmembrane</keyword>
<evidence type="ECO:0000256" key="8">
    <source>
        <dbReference type="ARBA" id="ARBA00022848"/>
    </source>
</evidence>
<name>A0ABQ8S1G9_PERAM</name>
<dbReference type="Gene3D" id="1.10.630.10">
    <property type="entry name" value="Cytochrome P450"/>
    <property type="match status" value="2"/>
</dbReference>
<dbReference type="PROSITE" id="PS00086">
    <property type="entry name" value="CYTOCHROME_P450"/>
    <property type="match status" value="1"/>
</dbReference>
<keyword evidence="5" id="KW-0349">Heme</keyword>
<feature type="transmembrane region" description="Helical" evidence="13">
    <location>
        <begin position="29"/>
        <end position="48"/>
    </location>
</feature>
<dbReference type="InterPro" id="IPR001128">
    <property type="entry name" value="Cyt_P450"/>
</dbReference>
<evidence type="ECO:0000256" key="2">
    <source>
        <dbReference type="ARBA" id="ARBA00004174"/>
    </source>
</evidence>
<evidence type="ECO:0000256" key="4">
    <source>
        <dbReference type="ARBA" id="ARBA00010617"/>
    </source>
</evidence>
<comment type="subcellular location">
    <subcellularLocation>
        <location evidence="3">Endoplasmic reticulum membrane</location>
        <topology evidence="3">Peripheral membrane protein</topology>
    </subcellularLocation>
    <subcellularLocation>
        <location evidence="2">Microsome membrane</location>
        <topology evidence="2">Peripheral membrane protein</topology>
    </subcellularLocation>
</comment>
<dbReference type="Proteomes" id="UP001148838">
    <property type="component" value="Unassembled WGS sequence"/>
</dbReference>
<keyword evidence="10" id="KW-0408">Iron</keyword>
<accession>A0ABQ8S1G9</accession>
<evidence type="ECO:0000313" key="14">
    <source>
        <dbReference type="EMBL" id="KAJ4427827.1"/>
    </source>
</evidence>
<keyword evidence="12 13" id="KW-0472">Membrane</keyword>
<keyword evidence="11" id="KW-0503">Monooxygenase</keyword>
<keyword evidence="6" id="KW-0479">Metal-binding</keyword>
<keyword evidence="13" id="KW-1133">Transmembrane helix</keyword>
<dbReference type="PRINTS" id="PR00385">
    <property type="entry name" value="P450"/>
</dbReference>
<dbReference type="PANTHER" id="PTHR24292">
    <property type="entry name" value="CYTOCHROME P450"/>
    <property type="match status" value="1"/>
</dbReference>
<evidence type="ECO:0000256" key="12">
    <source>
        <dbReference type="ARBA" id="ARBA00023136"/>
    </source>
</evidence>
<evidence type="ECO:0008006" key="16">
    <source>
        <dbReference type="Google" id="ProtNLM"/>
    </source>
</evidence>
<dbReference type="CDD" id="cd11056">
    <property type="entry name" value="CYP6-like"/>
    <property type="match status" value="2"/>
</dbReference>
<comment type="cofactor">
    <cofactor evidence="1">
        <name>heme</name>
        <dbReference type="ChEBI" id="CHEBI:30413"/>
    </cofactor>
</comment>
<comment type="caution">
    <text evidence="14">The sequence shown here is derived from an EMBL/GenBank/DDBJ whole genome shotgun (WGS) entry which is preliminary data.</text>
</comment>
<dbReference type="PANTHER" id="PTHR24292:SF100">
    <property type="entry name" value="CYTOCHROME P450 6A16, ISOFORM B-RELATED"/>
    <property type="match status" value="1"/>
</dbReference>
<comment type="similarity">
    <text evidence="4">Belongs to the cytochrome P450 family.</text>
</comment>
<evidence type="ECO:0000256" key="5">
    <source>
        <dbReference type="ARBA" id="ARBA00022617"/>
    </source>
</evidence>
<keyword evidence="7" id="KW-0256">Endoplasmic reticulum</keyword>
<evidence type="ECO:0000256" key="6">
    <source>
        <dbReference type="ARBA" id="ARBA00022723"/>
    </source>
</evidence>
<keyword evidence="8" id="KW-0492">Microsome</keyword>
<evidence type="ECO:0000256" key="7">
    <source>
        <dbReference type="ARBA" id="ARBA00022824"/>
    </source>
</evidence>
<keyword evidence="15" id="KW-1185">Reference proteome</keyword>
<dbReference type="InterPro" id="IPR002401">
    <property type="entry name" value="Cyt_P450_E_grp-I"/>
</dbReference>
<dbReference type="InterPro" id="IPR050476">
    <property type="entry name" value="Insect_CytP450_Detox"/>
</dbReference>
<organism evidence="14 15">
    <name type="scientific">Periplaneta americana</name>
    <name type="common">American cockroach</name>
    <name type="synonym">Blatta americana</name>
    <dbReference type="NCBI Taxonomy" id="6978"/>
    <lineage>
        <taxon>Eukaryota</taxon>
        <taxon>Metazoa</taxon>
        <taxon>Ecdysozoa</taxon>
        <taxon>Arthropoda</taxon>
        <taxon>Hexapoda</taxon>
        <taxon>Insecta</taxon>
        <taxon>Pterygota</taxon>
        <taxon>Neoptera</taxon>
        <taxon>Polyneoptera</taxon>
        <taxon>Dictyoptera</taxon>
        <taxon>Blattodea</taxon>
        <taxon>Blattoidea</taxon>
        <taxon>Blattidae</taxon>
        <taxon>Blattinae</taxon>
        <taxon>Periplaneta</taxon>
    </lineage>
</organism>
<evidence type="ECO:0000256" key="9">
    <source>
        <dbReference type="ARBA" id="ARBA00023002"/>
    </source>
</evidence>
<proteinExistence type="inferred from homology"/>
<evidence type="ECO:0000256" key="11">
    <source>
        <dbReference type="ARBA" id="ARBA00023033"/>
    </source>
</evidence>
<dbReference type="SUPFAM" id="SSF48264">
    <property type="entry name" value="Cytochrome P450"/>
    <property type="match status" value="2"/>
</dbReference>
<evidence type="ECO:0000256" key="1">
    <source>
        <dbReference type="ARBA" id="ARBA00001971"/>
    </source>
</evidence>
<protein>
    <recommendedName>
        <fullName evidence="16">Cytochrome P450</fullName>
    </recommendedName>
</protein>
<dbReference type="Pfam" id="PF00067">
    <property type="entry name" value="p450"/>
    <property type="match status" value="2"/>
</dbReference>
<keyword evidence="9" id="KW-0560">Oxidoreductase</keyword>
<evidence type="ECO:0000313" key="15">
    <source>
        <dbReference type="Proteomes" id="UP001148838"/>
    </source>
</evidence>
<dbReference type="PRINTS" id="PR00463">
    <property type="entry name" value="EP450I"/>
</dbReference>
<dbReference type="EMBL" id="JAJSOF020000038">
    <property type="protein sequence ID" value="KAJ4427827.1"/>
    <property type="molecule type" value="Genomic_DNA"/>
</dbReference>